<dbReference type="PANTHER" id="PTHR31727:SF6">
    <property type="entry name" value="OLEOYL-ACYL CARRIER PROTEIN THIOESTERASE 1, CHLOROPLASTIC"/>
    <property type="match status" value="1"/>
</dbReference>
<keyword evidence="3" id="KW-0378">Hydrolase</keyword>
<dbReference type="InterPro" id="IPR045023">
    <property type="entry name" value="FATA/B"/>
</dbReference>
<evidence type="ECO:0000256" key="6">
    <source>
        <dbReference type="ARBA" id="ARBA00023098"/>
    </source>
</evidence>
<gene>
    <name evidence="10" type="ORF">INF26_07955</name>
</gene>
<keyword evidence="7" id="KW-0275">Fatty acid biosynthesis</keyword>
<organism evidence="10 11">
    <name type="scientific">Thermophilibacter gallinarum</name>
    <dbReference type="NCBI Taxonomy" id="2779357"/>
    <lineage>
        <taxon>Bacteria</taxon>
        <taxon>Bacillati</taxon>
        <taxon>Actinomycetota</taxon>
        <taxon>Coriobacteriia</taxon>
        <taxon>Coriobacteriales</taxon>
        <taxon>Atopobiaceae</taxon>
        <taxon>Thermophilibacter</taxon>
    </lineage>
</organism>
<dbReference type="CDD" id="cd00586">
    <property type="entry name" value="4HBT"/>
    <property type="match status" value="1"/>
</dbReference>
<keyword evidence="6" id="KW-0443">Lipid metabolism</keyword>
<dbReference type="Pfam" id="PF20791">
    <property type="entry name" value="Acyl-ACP_TE_C"/>
    <property type="match status" value="1"/>
</dbReference>
<feature type="domain" description="Acyl-ACP thioesterase-like C-terminal" evidence="9">
    <location>
        <begin position="155"/>
        <end position="200"/>
    </location>
</feature>
<dbReference type="InterPro" id="IPR049427">
    <property type="entry name" value="Acyl-ACP_TE_C"/>
</dbReference>
<dbReference type="SUPFAM" id="SSF54637">
    <property type="entry name" value="Thioesterase/thiol ester dehydrase-isomerase"/>
    <property type="match status" value="2"/>
</dbReference>
<dbReference type="Proteomes" id="UP001194273">
    <property type="component" value="Unassembled WGS sequence"/>
</dbReference>
<evidence type="ECO:0000256" key="3">
    <source>
        <dbReference type="ARBA" id="ARBA00022801"/>
    </source>
</evidence>
<comment type="similarity">
    <text evidence="1">Belongs to the acyl-ACP thioesterase family.</text>
</comment>
<evidence type="ECO:0000256" key="5">
    <source>
        <dbReference type="ARBA" id="ARBA00022946"/>
    </source>
</evidence>
<proteinExistence type="inferred from homology"/>
<evidence type="ECO:0000313" key="11">
    <source>
        <dbReference type="Proteomes" id="UP001194273"/>
    </source>
</evidence>
<evidence type="ECO:0000259" key="8">
    <source>
        <dbReference type="Pfam" id="PF01643"/>
    </source>
</evidence>
<evidence type="ECO:0000256" key="4">
    <source>
        <dbReference type="ARBA" id="ARBA00022832"/>
    </source>
</evidence>
<keyword evidence="5" id="KW-0809">Transit peptide</keyword>
<comment type="caution">
    <text evidence="10">The sequence shown here is derived from an EMBL/GenBank/DDBJ whole genome shotgun (WGS) entry which is preliminary data.</text>
</comment>
<sequence length="247" mass="28116">MEKYSFESRVRYSECDETGRLSLVSTIDYLQDCSTFQSEELGQGFASLEARHLAWVLATWRIEVEDLPALGDRIRVSTWCYEMTRAHALRCFEIEAADGRSLVRADSQWIMFDAERGHATRVAEDQLVYRSDAPRLEMGPLDRRLRASGEGTQLAPVRVRPHNLDTNRHVNNAQYVMFAAEALGDAVLSRTRGCVSVLYRQMAHLDDLLVPVAYPCERGWDVELTDGSGGTYALVRFQRLEDREDCS</sequence>
<dbReference type="EMBL" id="JADCJZ010000003">
    <property type="protein sequence ID" value="MBE5024779.1"/>
    <property type="molecule type" value="Genomic_DNA"/>
</dbReference>
<protein>
    <submittedName>
        <fullName evidence="10">Acyl-[acyl-carrier-protein] thioesterase</fullName>
    </submittedName>
</protein>
<dbReference type="PANTHER" id="PTHR31727">
    <property type="entry name" value="OLEOYL-ACYL CARRIER PROTEIN THIOESTERASE 1, CHLOROPLASTIC"/>
    <property type="match status" value="1"/>
</dbReference>
<feature type="domain" description="Acyl-ACP thioesterase N-terminal hotdog" evidence="8">
    <location>
        <begin position="3"/>
        <end position="125"/>
    </location>
</feature>
<keyword evidence="2" id="KW-0444">Lipid biosynthesis</keyword>
<evidence type="ECO:0000313" key="10">
    <source>
        <dbReference type="EMBL" id="MBE5024779.1"/>
    </source>
</evidence>
<dbReference type="RefSeq" id="WP_193530409.1">
    <property type="nucleotide sequence ID" value="NZ_JADCJZ010000003.1"/>
</dbReference>
<dbReference type="Gene3D" id="3.10.129.10">
    <property type="entry name" value="Hotdog Thioesterase"/>
    <property type="match status" value="1"/>
</dbReference>
<keyword evidence="4" id="KW-0276">Fatty acid metabolism</keyword>
<evidence type="ECO:0000256" key="1">
    <source>
        <dbReference type="ARBA" id="ARBA00006500"/>
    </source>
</evidence>
<keyword evidence="11" id="KW-1185">Reference proteome</keyword>
<evidence type="ECO:0000256" key="7">
    <source>
        <dbReference type="ARBA" id="ARBA00023160"/>
    </source>
</evidence>
<evidence type="ECO:0000259" key="9">
    <source>
        <dbReference type="Pfam" id="PF20791"/>
    </source>
</evidence>
<name>A0ABR9QUM3_9ACTN</name>
<accession>A0ABR9QUM3</accession>
<dbReference type="InterPro" id="IPR029069">
    <property type="entry name" value="HotDog_dom_sf"/>
</dbReference>
<dbReference type="InterPro" id="IPR002864">
    <property type="entry name" value="Acyl-ACP_thioesterase_NHD"/>
</dbReference>
<dbReference type="Pfam" id="PF01643">
    <property type="entry name" value="Acyl-ACP_TE"/>
    <property type="match status" value="1"/>
</dbReference>
<reference evidence="10 11" key="1">
    <citation type="submission" date="2020-10" db="EMBL/GenBank/DDBJ databases">
        <title>ChiBAC.</title>
        <authorList>
            <person name="Zenner C."/>
            <person name="Hitch T.C.A."/>
            <person name="Clavel T."/>
        </authorList>
    </citation>
    <scope>NUCLEOTIDE SEQUENCE [LARGE SCALE GENOMIC DNA]</scope>
    <source>
        <strain evidence="10 11">DSM 107455</strain>
    </source>
</reference>
<evidence type="ECO:0000256" key="2">
    <source>
        <dbReference type="ARBA" id="ARBA00022516"/>
    </source>
</evidence>